<dbReference type="SUPFAM" id="SSF54909">
    <property type="entry name" value="Dimeric alpha+beta barrel"/>
    <property type="match status" value="1"/>
</dbReference>
<comment type="caution">
    <text evidence="2">The sequence shown here is derived from an EMBL/GenBank/DDBJ whole genome shotgun (WGS) entry which is preliminary data.</text>
</comment>
<feature type="domain" description="ABM" evidence="1">
    <location>
        <begin position="2"/>
        <end position="95"/>
    </location>
</feature>
<evidence type="ECO:0000259" key="1">
    <source>
        <dbReference type="PROSITE" id="PS51725"/>
    </source>
</evidence>
<dbReference type="PROSITE" id="PS51725">
    <property type="entry name" value="ABM"/>
    <property type="match status" value="1"/>
</dbReference>
<evidence type="ECO:0000313" key="2">
    <source>
        <dbReference type="EMBL" id="MBT1697439.1"/>
    </source>
</evidence>
<reference evidence="2 3" key="1">
    <citation type="submission" date="2021-05" db="EMBL/GenBank/DDBJ databases">
        <title>A Polyphasic approach of four new species of the genus Ohtaekwangia: Ohtaekwangia histidinii sp. nov., Ohtaekwangia cretensis sp. nov., Ohtaekwangia indiensis sp. nov., Ohtaekwangia reichenbachii sp. nov. from diverse environment.</title>
        <authorList>
            <person name="Octaviana S."/>
        </authorList>
    </citation>
    <scope>NUCLEOTIDE SEQUENCE [LARGE SCALE GENOMIC DNA]</scope>
    <source>
        <strain evidence="2 3">PWU4</strain>
    </source>
</reference>
<dbReference type="Gene3D" id="3.30.70.100">
    <property type="match status" value="1"/>
</dbReference>
<accession>A0AAP2DNQ3</accession>
<dbReference type="Pfam" id="PF03992">
    <property type="entry name" value="ABM"/>
    <property type="match status" value="1"/>
</dbReference>
<sequence>MITRIWHGRTAPQHADSYLEFLLTKGTEEYRQTPGNLSIRVWRKKEADCCHFYTVTEWEDLAAVKRFCGEDHERAVYYPEDEGVLLEFEPRVKHFETYTVSKD</sequence>
<dbReference type="GO" id="GO:0004497">
    <property type="term" value="F:monooxygenase activity"/>
    <property type="evidence" value="ECO:0007669"/>
    <property type="project" value="UniProtKB-KW"/>
</dbReference>
<dbReference type="InterPro" id="IPR007138">
    <property type="entry name" value="ABM_dom"/>
</dbReference>
<keyword evidence="3" id="KW-1185">Reference proteome</keyword>
<keyword evidence="2" id="KW-0503">Monooxygenase</keyword>
<dbReference type="EMBL" id="JAHESF010000009">
    <property type="protein sequence ID" value="MBT1697439.1"/>
    <property type="molecule type" value="Genomic_DNA"/>
</dbReference>
<dbReference type="InterPro" id="IPR011008">
    <property type="entry name" value="Dimeric_a/b-barrel"/>
</dbReference>
<keyword evidence="2" id="KW-0560">Oxidoreductase</keyword>
<gene>
    <name evidence="2" type="ORF">KK083_11165</name>
</gene>
<name>A0AAP2DNQ3_9BACT</name>
<protein>
    <submittedName>
        <fullName evidence="2">Antibiotic biosynthesis monooxygenase</fullName>
    </submittedName>
</protein>
<dbReference type="AlphaFoldDB" id="A0AAP2DNQ3"/>
<evidence type="ECO:0000313" key="3">
    <source>
        <dbReference type="Proteomes" id="UP001319200"/>
    </source>
</evidence>
<dbReference type="Proteomes" id="UP001319200">
    <property type="component" value="Unassembled WGS sequence"/>
</dbReference>
<organism evidence="2 3">
    <name type="scientific">Chryseosolibacter histidini</name>
    <dbReference type="NCBI Taxonomy" id="2782349"/>
    <lineage>
        <taxon>Bacteria</taxon>
        <taxon>Pseudomonadati</taxon>
        <taxon>Bacteroidota</taxon>
        <taxon>Cytophagia</taxon>
        <taxon>Cytophagales</taxon>
        <taxon>Chryseotaleaceae</taxon>
        <taxon>Chryseosolibacter</taxon>
    </lineage>
</organism>
<proteinExistence type="predicted"/>
<dbReference type="RefSeq" id="WP_254163309.1">
    <property type="nucleotide sequence ID" value="NZ_JAHESF010000009.1"/>
</dbReference>